<proteinExistence type="predicted"/>
<evidence type="ECO:0000313" key="3">
    <source>
        <dbReference type="Proteomes" id="UP000651452"/>
    </source>
</evidence>
<dbReference type="PANTHER" id="PTHR34693">
    <property type="entry name" value="PROTEIN PAR32"/>
    <property type="match status" value="1"/>
</dbReference>
<evidence type="ECO:0000313" key="2">
    <source>
        <dbReference type="EMBL" id="KAF9692385.1"/>
    </source>
</evidence>
<gene>
    <name evidence="2" type="ORF">EKO04_009579</name>
</gene>
<keyword evidence="3" id="KW-1185">Reference proteome</keyword>
<dbReference type="AlphaFoldDB" id="A0A8H7ITJ8"/>
<dbReference type="InterPro" id="IPR022024">
    <property type="entry name" value="DUF3602"/>
</dbReference>
<reference evidence="2" key="2">
    <citation type="submission" date="2020-09" db="EMBL/GenBank/DDBJ databases">
        <title>Reference genome assembly for Australian Ascochyta lentis isolate Al4.</title>
        <authorList>
            <person name="Lee R.C."/>
            <person name="Farfan-Caceres L.M."/>
            <person name="Debler J.W."/>
            <person name="Williams A.H."/>
            <person name="Henares B.M."/>
        </authorList>
    </citation>
    <scope>NUCLEOTIDE SEQUENCE</scope>
    <source>
        <strain evidence="2">Al4</strain>
    </source>
</reference>
<name>A0A8H7ITJ8_9PLEO</name>
<accession>A0A8H7ITJ8</accession>
<feature type="compositionally biased region" description="Basic and acidic residues" evidence="1">
    <location>
        <begin position="95"/>
        <end position="108"/>
    </location>
</feature>
<dbReference type="Proteomes" id="UP000651452">
    <property type="component" value="Unassembled WGS sequence"/>
</dbReference>
<feature type="compositionally biased region" description="Basic and acidic residues" evidence="1">
    <location>
        <begin position="1"/>
        <end position="11"/>
    </location>
</feature>
<evidence type="ECO:0000256" key="1">
    <source>
        <dbReference type="SAM" id="MobiDB-lite"/>
    </source>
</evidence>
<sequence length="126" mass="13228">MTTRPAQDRIASHGRGGAGNIAPDVNTAYTKPEDLVTPTIKSNTYTTGRGGQGNMAKNDNPDNARLAQDVDGPVKISEPKGAVHYGRGGAANIITDKERQSGEAKRTESGASTDQGLLSKVKGFFK</sequence>
<dbReference type="EMBL" id="RZGK01000018">
    <property type="protein sequence ID" value="KAF9692385.1"/>
    <property type="molecule type" value="Genomic_DNA"/>
</dbReference>
<feature type="region of interest" description="Disordered" evidence="1">
    <location>
        <begin position="1"/>
        <end position="126"/>
    </location>
</feature>
<protein>
    <submittedName>
        <fullName evidence="2">Uncharacterized protein</fullName>
    </submittedName>
</protein>
<dbReference type="InterPro" id="IPR053203">
    <property type="entry name" value="Cisplatin_resist-associated"/>
</dbReference>
<dbReference type="OrthoDB" id="3063476at2759"/>
<dbReference type="PANTHER" id="PTHR34693:SF1">
    <property type="entry name" value="PROTEIN PAR32"/>
    <property type="match status" value="1"/>
</dbReference>
<dbReference type="Pfam" id="PF12223">
    <property type="entry name" value="DUF3602"/>
    <property type="match status" value="1"/>
</dbReference>
<reference evidence="2" key="1">
    <citation type="submission" date="2018-12" db="EMBL/GenBank/DDBJ databases">
        <authorList>
            <person name="Syme R.A."/>
            <person name="Farfan-Caceres L."/>
            <person name="Lichtenzveig J."/>
        </authorList>
    </citation>
    <scope>NUCLEOTIDE SEQUENCE</scope>
    <source>
        <strain evidence="2">Al4</strain>
    </source>
</reference>
<comment type="caution">
    <text evidence="2">The sequence shown here is derived from an EMBL/GenBank/DDBJ whole genome shotgun (WGS) entry which is preliminary data.</text>
</comment>
<organism evidence="2 3">
    <name type="scientific">Ascochyta lentis</name>
    <dbReference type="NCBI Taxonomy" id="205686"/>
    <lineage>
        <taxon>Eukaryota</taxon>
        <taxon>Fungi</taxon>
        <taxon>Dikarya</taxon>
        <taxon>Ascomycota</taxon>
        <taxon>Pezizomycotina</taxon>
        <taxon>Dothideomycetes</taxon>
        <taxon>Pleosporomycetidae</taxon>
        <taxon>Pleosporales</taxon>
        <taxon>Pleosporineae</taxon>
        <taxon>Didymellaceae</taxon>
        <taxon>Ascochyta</taxon>
    </lineage>
</organism>